<dbReference type="Gene3D" id="3.40.1110.10">
    <property type="entry name" value="Calcium-transporting ATPase, cytoplasmic domain N"/>
    <property type="match status" value="1"/>
</dbReference>
<dbReference type="GO" id="GO:0005886">
    <property type="term" value="C:plasma membrane"/>
    <property type="evidence" value="ECO:0000318"/>
    <property type="project" value="GO_Central"/>
</dbReference>
<sequence>MSSFITFSSQAGVKRYSFQKSDFCNKSKEFGRYLLPNAIYNCLNRPSTQFLFLVMILQFLFPYSIHVSVTIISLLFSFSTSIIIDVIRYYKNKQYKKRMTGRKVLVLENDQWISKSWSDLNIGDIIKLQNGDYAPADLIILNTADNQQCSIELYLIDGSPQWQPRTPINFTTDIKENPNFLLHSIRVEHYEEQFVPISEFNTKYNFFAKLDFNKITYDVNNTNFVERYSAFYHKGEIICGVVFTESDCLSNYSMHTQYKTSRFEKELNKLTTWQIYFLICFAFLITIFTDFYQSQFGIFSASDLQIFLLFADHFSYYIILLSPLISIQIFTVLDLIILLNSQIIQTHYERASIFSIDSLSESTNISSIITSKSMILERKPCLKRIFLNNTIYGTDITAKLLSRNIENDILQNKPLMKDFYDQNLVMSQDNVMFFHHISLCHSASIVGSKNNFNYISRFPDDEQLLKLAANSGYLLVGRTPNESKVLINDKTHTFKTKKIFHSCVRHPRISIIIEDENGNLILLSRGVYKVMLNTVKNIEQYSHVYDSFHENGLHVEVCSYKFLTQRELNNFEQKIDSLGEGNSEFEFAFIEALESQSTFISMLGFEDVPRDGCLLFLSRCKKAFNQIIISSQSKGTSLIITEISLGLLEKPIVGTIKGNIPEDVDISISYIMENSNYDVLIITGNAIVHIKFQR</sequence>
<dbReference type="FunFam" id="3.40.1110.10:FF:000235">
    <property type="entry name" value="Uncharacterized protein"/>
    <property type="match status" value="1"/>
</dbReference>
<dbReference type="VEuPathDB" id="TrichDB:TVAGG3_0772530"/>
<dbReference type="RefSeq" id="XP_001319147.1">
    <property type="nucleotide sequence ID" value="XM_001319112.1"/>
</dbReference>
<dbReference type="PANTHER" id="PTHR24092">
    <property type="entry name" value="PROBABLE PHOSPHOLIPID-TRANSPORTING ATPASE"/>
    <property type="match status" value="1"/>
</dbReference>
<dbReference type="InterPro" id="IPR059000">
    <property type="entry name" value="ATPase_P-type_domA"/>
</dbReference>
<keyword evidence="1" id="KW-0472">Membrane</keyword>
<reference evidence="3" key="2">
    <citation type="journal article" date="2007" name="Science">
        <title>Draft genome sequence of the sexually transmitted pathogen Trichomonas vaginalis.</title>
        <authorList>
            <person name="Carlton J.M."/>
            <person name="Hirt R.P."/>
            <person name="Silva J.C."/>
            <person name="Delcher A.L."/>
            <person name="Schatz M."/>
            <person name="Zhao Q."/>
            <person name="Wortman J.R."/>
            <person name="Bidwell S.L."/>
            <person name="Alsmark U.C.M."/>
            <person name="Besteiro S."/>
            <person name="Sicheritz-Ponten T."/>
            <person name="Noel C.J."/>
            <person name="Dacks J.B."/>
            <person name="Foster P.G."/>
            <person name="Simillion C."/>
            <person name="Van de Peer Y."/>
            <person name="Miranda-Saavedra D."/>
            <person name="Barton G.J."/>
            <person name="Westrop G.D."/>
            <person name="Mueller S."/>
            <person name="Dessi D."/>
            <person name="Fiori P.L."/>
            <person name="Ren Q."/>
            <person name="Paulsen I."/>
            <person name="Zhang H."/>
            <person name="Bastida-Corcuera F.D."/>
            <person name="Simoes-Barbosa A."/>
            <person name="Brown M.T."/>
            <person name="Hayes R.D."/>
            <person name="Mukherjee M."/>
            <person name="Okumura C.Y."/>
            <person name="Schneider R."/>
            <person name="Smith A.J."/>
            <person name="Vanacova S."/>
            <person name="Villalvazo M."/>
            <person name="Haas B.J."/>
            <person name="Pertea M."/>
            <person name="Feldblyum T.V."/>
            <person name="Utterback T.R."/>
            <person name="Shu C.L."/>
            <person name="Osoegawa K."/>
            <person name="de Jong P.J."/>
            <person name="Hrdy I."/>
            <person name="Horvathova L."/>
            <person name="Zubacova Z."/>
            <person name="Dolezal P."/>
            <person name="Malik S.B."/>
            <person name="Logsdon J.M. Jr."/>
            <person name="Henze K."/>
            <person name="Gupta A."/>
            <person name="Wang C.C."/>
            <person name="Dunne R.L."/>
            <person name="Upcroft J.A."/>
            <person name="Upcroft P."/>
            <person name="White O."/>
            <person name="Salzberg S.L."/>
            <person name="Tang P."/>
            <person name="Chiu C.-H."/>
            <person name="Lee Y.-S."/>
            <person name="Embley T.M."/>
            <person name="Coombs G.H."/>
            <person name="Mottram J.C."/>
            <person name="Tachezy J."/>
            <person name="Fraser-Liggett C.M."/>
            <person name="Johnson P.J."/>
        </authorList>
    </citation>
    <scope>NUCLEOTIDE SEQUENCE [LARGE SCALE GENOMIC DNA]</scope>
    <source>
        <strain evidence="3">G3</strain>
    </source>
</reference>
<dbReference type="SUPFAM" id="SSF81660">
    <property type="entry name" value="Metal cation-transporting ATPase, ATP-binding domain N"/>
    <property type="match status" value="1"/>
</dbReference>
<dbReference type="STRING" id="5722.A2EKC6"/>
<dbReference type="InParanoid" id="A2EKC6"/>
<dbReference type="SUPFAM" id="SSF81653">
    <property type="entry name" value="Calcium ATPase, transduction domain A"/>
    <property type="match status" value="1"/>
</dbReference>
<reference evidence="3" key="1">
    <citation type="submission" date="2006-10" db="EMBL/GenBank/DDBJ databases">
        <authorList>
            <person name="Amadeo P."/>
            <person name="Zhao Q."/>
            <person name="Wortman J."/>
            <person name="Fraser-Liggett C."/>
            <person name="Carlton J."/>
        </authorList>
    </citation>
    <scope>NUCLEOTIDE SEQUENCE</scope>
    <source>
        <strain evidence="3">G3</strain>
    </source>
</reference>
<feature type="transmembrane region" description="Helical" evidence="1">
    <location>
        <begin position="314"/>
        <end position="339"/>
    </location>
</feature>
<dbReference type="EMBL" id="DS113412">
    <property type="protein sequence ID" value="EAY06924.1"/>
    <property type="molecule type" value="Genomic_DNA"/>
</dbReference>
<protein>
    <recommendedName>
        <fullName evidence="2">P-type ATPase A domain-containing protein</fullName>
    </recommendedName>
</protein>
<dbReference type="InterPro" id="IPR023298">
    <property type="entry name" value="ATPase_P-typ_TM_dom_sf"/>
</dbReference>
<dbReference type="Pfam" id="PF00122">
    <property type="entry name" value="E1-E2_ATPase"/>
    <property type="match status" value="1"/>
</dbReference>
<feature type="transmembrane region" description="Helical" evidence="1">
    <location>
        <begin position="275"/>
        <end position="294"/>
    </location>
</feature>
<evidence type="ECO:0000313" key="4">
    <source>
        <dbReference type="Proteomes" id="UP000001542"/>
    </source>
</evidence>
<organism evidence="3 4">
    <name type="scientific">Trichomonas vaginalis (strain ATCC PRA-98 / G3)</name>
    <dbReference type="NCBI Taxonomy" id="412133"/>
    <lineage>
        <taxon>Eukaryota</taxon>
        <taxon>Metamonada</taxon>
        <taxon>Parabasalia</taxon>
        <taxon>Trichomonadida</taxon>
        <taxon>Trichomonadidae</taxon>
        <taxon>Trichomonas</taxon>
    </lineage>
</organism>
<dbReference type="Gene3D" id="2.70.150.10">
    <property type="entry name" value="Calcium-transporting ATPase, cytoplasmic transduction domain A"/>
    <property type="match status" value="1"/>
</dbReference>
<dbReference type="VEuPathDB" id="TrichDB:TVAG_480150"/>
<evidence type="ECO:0000259" key="2">
    <source>
        <dbReference type="Pfam" id="PF00122"/>
    </source>
</evidence>
<dbReference type="InterPro" id="IPR023299">
    <property type="entry name" value="ATPase_P-typ_cyto_dom_N"/>
</dbReference>
<accession>A2EKC6</accession>
<dbReference type="KEGG" id="tva:4764807"/>
<evidence type="ECO:0000313" key="3">
    <source>
        <dbReference type="EMBL" id="EAY06924.1"/>
    </source>
</evidence>
<keyword evidence="1" id="KW-0812">Transmembrane</keyword>
<dbReference type="OrthoDB" id="3067592at2759"/>
<dbReference type="eggNOG" id="KOG0206">
    <property type="taxonomic scope" value="Eukaryota"/>
</dbReference>
<dbReference type="GO" id="GO:0045332">
    <property type="term" value="P:phospholipid translocation"/>
    <property type="evidence" value="ECO:0000318"/>
    <property type="project" value="GO_Central"/>
</dbReference>
<feature type="transmembrane region" description="Helical" evidence="1">
    <location>
        <begin position="48"/>
        <end position="65"/>
    </location>
</feature>
<dbReference type="PANTHER" id="PTHR24092:SF175">
    <property type="entry name" value="PHOSPHOLIPID-TRANSPORTING ATPASE"/>
    <property type="match status" value="1"/>
</dbReference>
<feature type="transmembrane region" description="Helical" evidence="1">
    <location>
        <begin position="71"/>
        <end position="90"/>
    </location>
</feature>
<keyword evidence="4" id="KW-1185">Reference proteome</keyword>
<gene>
    <name evidence="3" type="ORF">TVAG_057180</name>
</gene>
<dbReference type="SUPFAM" id="SSF81665">
    <property type="entry name" value="Calcium ATPase, transmembrane domain M"/>
    <property type="match status" value="1"/>
</dbReference>
<name>A2EKC6_TRIV3</name>
<dbReference type="Proteomes" id="UP000001542">
    <property type="component" value="Unassembled WGS sequence"/>
</dbReference>
<proteinExistence type="predicted"/>
<keyword evidence="1" id="KW-1133">Transmembrane helix</keyword>
<dbReference type="AlphaFoldDB" id="A2EKC6"/>
<evidence type="ECO:0000256" key="1">
    <source>
        <dbReference type="SAM" id="Phobius"/>
    </source>
</evidence>
<dbReference type="GO" id="GO:0000166">
    <property type="term" value="F:nucleotide binding"/>
    <property type="evidence" value="ECO:0007669"/>
    <property type="project" value="InterPro"/>
</dbReference>
<dbReference type="InterPro" id="IPR008250">
    <property type="entry name" value="ATPase_P-typ_transduc_dom_A_sf"/>
</dbReference>
<dbReference type="GO" id="GO:0140326">
    <property type="term" value="F:ATPase-coupled intramembrane lipid transporter activity"/>
    <property type="evidence" value="ECO:0000318"/>
    <property type="project" value="GO_Central"/>
</dbReference>
<feature type="domain" description="P-type ATPase A" evidence="2">
    <location>
        <begin position="99"/>
        <end position="145"/>
    </location>
</feature>